<feature type="region of interest" description="Disordered" evidence="9">
    <location>
        <begin position="37"/>
        <end position="153"/>
    </location>
</feature>
<keyword evidence="5" id="KW-0418">Kinase</keyword>
<keyword evidence="4" id="KW-0547">Nucleotide-binding</keyword>
<evidence type="ECO:0000256" key="8">
    <source>
        <dbReference type="ARBA" id="ARBA00048679"/>
    </source>
</evidence>
<reference evidence="11" key="2">
    <citation type="journal article" date="2017" name="Nat. Plants">
        <title>The Aegilops tauschii genome reveals multiple impacts of transposons.</title>
        <authorList>
            <person name="Zhao G."/>
            <person name="Zou C."/>
            <person name="Li K."/>
            <person name="Wang K."/>
            <person name="Li T."/>
            <person name="Gao L."/>
            <person name="Zhang X."/>
            <person name="Wang H."/>
            <person name="Yang Z."/>
            <person name="Liu X."/>
            <person name="Jiang W."/>
            <person name="Mao L."/>
            <person name="Kong X."/>
            <person name="Jiao Y."/>
            <person name="Jia J."/>
        </authorList>
    </citation>
    <scope>NUCLEOTIDE SEQUENCE [LARGE SCALE GENOMIC DNA]</scope>
    <source>
        <strain evidence="11">cv. AL8/78</strain>
    </source>
</reference>
<dbReference type="SUPFAM" id="SSF56112">
    <property type="entry name" value="Protein kinase-like (PK-like)"/>
    <property type="match status" value="1"/>
</dbReference>
<feature type="compositionally biased region" description="Low complexity" evidence="9">
    <location>
        <begin position="45"/>
        <end position="74"/>
    </location>
</feature>
<organism evidence="10 11">
    <name type="scientific">Aegilops tauschii subsp. strangulata</name>
    <name type="common">Goatgrass</name>
    <dbReference type="NCBI Taxonomy" id="200361"/>
    <lineage>
        <taxon>Eukaryota</taxon>
        <taxon>Viridiplantae</taxon>
        <taxon>Streptophyta</taxon>
        <taxon>Embryophyta</taxon>
        <taxon>Tracheophyta</taxon>
        <taxon>Spermatophyta</taxon>
        <taxon>Magnoliopsida</taxon>
        <taxon>Liliopsida</taxon>
        <taxon>Poales</taxon>
        <taxon>Poaceae</taxon>
        <taxon>BOP clade</taxon>
        <taxon>Pooideae</taxon>
        <taxon>Triticodae</taxon>
        <taxon>Triticeae</taxon>
        <taxon>Triticinae</taxon>
        <taxon>Aegilops</taxon>
    </lineage>
</organism>
<evidence type="ECO:0000256" key="7">
    <source>
        <dbReference type="ARBA" id="ARBA00047899"/>
    </source>
</evidence>
<evidence type="ECO:0000256" key="6">
    <source>
        <dbReference type="ARBA" id="ARBA00022840"/>
    </source>
</evidence>
<feature type="region of interest" description="Disordered" evidence="9">
    <location>
        <begin position="1"/>
        <end position="21"/>
    </location>
</feature>
<evidence type="ECO:0000256" key="5">
    <source>
        <dbReference type="ARBA" id="ARBA00022777"/>
    </source>
</evidence>
<dbReference type="InterPro" id="IPR011009">
    <property type="entry name" value="Kinase-like_dom_sf"/>
</dbReference>
<feature type="compositionally biased region" description="Polar residues" evidence="9">
    <location>
        <begin position="75"/>
        <end position="98"/>
    </location>
</feature>
<reference evidence="10" key="3">
    <citation type="journal article" date="2017" name="Nature">
        <title>Genome sequence of the progenitor of the wheat D genome Aegilops tauschii.</title>
        <authorList>
            <person name="Luo M.C."/>
            <person name="Gu Y.Q."/>
            <person name="Puiu D."/>
            <person name="Wang H."/>
            <person name="Twardziok S.O."/>
            <person name="Deal K.R."/>
            <person name="Huo N."/>
            <person name="Zhu T."/>
            <person name="Wang L."/>
            <person name="Wang Y."/>
            <person name="McGuire P.E."/>
            <person name="Liu S."/>
            <person name="Long H."/>
            <person name="Ramasamy R.K."/>
            <person name="Rodriguez J.C."/>
            <person name="Van S.L."/>
            <person name="Yuan L."/>
            <person name="Wang Z."/>
            <person name="Xia Z."/>
            <person name="Xiao L."/>
            <person name="Anderson O.D."/>
            <person name="Ouyang S."/>
            <person name="Liang Y."/>
            <person name="Zimin A.V."/>
            <person name="Pertea G."/>
            <person name="Qi P."/>
            <person name="Bennetzen J.L."/>
            <person name="Dai X."/>
            <person name="Dawson M.W."/>
            <person name="Muller H.G."/>
            <person name="Kugler K."/>
            <person name="Rivarola-Duarte L."/>
            <person name="Spannagl M."/>
            <person name="Mayer K.F.X."/>
            <person name="Lu F.H."/>
            <person name="Bevan M.W."/>
            <person name="Leroy P."/>
            <person name="Li P."/>
            <person name="You F.M."/>
            <person name="Sun Q."/>
            <person name="Liu Z."/>
            <person name="Lyons E."/>
            <person name="Wicker T."/>
            <person name="Salzberg S.L."/>
            <person name="Devos K.M."/>
            <person name="Dvorak J."/>
        </authorList>
    </citation>
    <scope>NUCLEOTIDE SEQUENCE [LARGE SCALE GENOMIC DNA]</scope>
    <source>
        <strain evidence="10">cv. AL8/78</strain>
    </source>
</reference>
<keyword evidence="2" id="KW-0723">Serine/threonine-protein kinase</keyword>
<reference evidence="10" key="4">
    <citation type="submission" date="2019-03" db="UniProtKB">
        <authorList>
            <consortium name="EnsemblPlants"/>
        </authorList>
    </citation>
    <scope>IDENTIFICATION</scope>
</reference>
<comment type="catalytic activity">
    <reaction evidence="8">
        <text>L-seryl-[protein] + ATP = O-phospho-L-seryl-[protein] + ADP + H(+)</text>
        <dbReference type="Rhea" id="RHEA:17989"/>
        <dbReference type="Rhea" id="RHEA-COMP:9863"/>
        <dbReference type="Rhea" id="RHEA-COMP:11604"/>
        <dbReference type="ChEBI" id="CHEBI:15378"/>
        <dbReference type="ChEBI" id="CHEBI:29999"/>
        <dbReference type="ChEBI" id="CHEBI:30616"/>
        <dbReference type="ChEBI" id="CHEBI:83421"/>
        <dbReference type="ChEBI" id="CHEBI:456216"/>
        <dbReference type="EC" id="2.7.11.1"/>
    </reaction>
</comment>
<dbReference type="GO" id="GO:0055028">
    <property type="term" value="C:cortical microtubule"/>
    <property type="evidence" value="ECO:0007669"/>
    <property type="project" value="TreeGrafter"/>
</dbReference>
<evidence type="ECO:0000313" key="10">
    <source>
        <dbReference type="EnsemblPlants" id="AET3Gv20839300.27"/>
    </source>
</evidence>
<dbReference type="GO" id="GO:0005524">
    <property type="term" value="F:ATP binding"/>
    <property type="evidence" value="ECO:0007669"/>
    <property type="project" value="UniProtKB-KW"/>
</dbReference>
<feature type="compositionally biased region" description="Low complexity" evidence="9">
    <location>
        <begin position="200"/>
        <end position="211"/>
    </location>
</feature>
<evidence type="ECO:0000256" key="2">
    <source>
        <dbReference type="ARBA" id="ARBA00022527"/>
    </source>
</evidence>
<dbReference type="EnsemblPlants" id="AET3Gv20839300.27">
    <property type="protein sequence ID" value="AET3Gv20839300.27"/>
    <property type="gene ID" value="AET3Gv20839300"/>
</dbReference>
<feature type="region of interest" description="Disordered" evidence="9">
    <location>
        <begin position="177"/>
        <end position="241"/>
    </location>
</feature>
<dbReference type="GO" id="GO:0007017">
    <property type="term" value="P:microtubule-based process"/>
    <property type="evidence" value="ECO:0007669"/>
    <property type="project" value="TreeGrafter"/>
</dbReference>
<dbReference type="Gramene" id="AET3Gv20839300.27">
    <property type="protein sequence ID" value="AET3Gv20839300.27"/>
    <property type="gene ID" value="AET3Gv20839300"/>
</dbReference>
<reference evidence="10" key="5">
    <citation type="journal article" date="2021" name="G3 (Bethesda)">
        <title>Aegilops tauschii genome assembly Aet v5.0 features greater sequence contiguity and improved annotation.</title>
        <authorList>
            <person name="Wang L."/>
            <person name="Zhu T."/>
            <person name="Rodriguez J.C."/>
            <person name="Deal K.R."/>
            <person name="Dubcovsky J."/>
            <person name="McGuire P.E."/>
            <person name="Lux T."/>
            <person name="Spannagl M."/>
            <person name="Mayer K.F.X."/>
            <person name="Baldrich P."/>
            <person name="Meyers B.C."/>
            <person name="Huo N."/>
            <person name="Gu Y.Q."/>
            <person name="Zhou H."/>
            <person name="Devos K.M."/>
            <person name="Bennetzen J.L."/>
            <person name="Unver T."/>
            <person name="Budak H."/>
            <person name="Gulick P.J."/>
            <person name="Galiba G."/>
            <person name="Kalapos B."/>
            <person name="Nelson D.R."/>
            <person name="Li P."/>
            <person name="You F.M."/>
            <person name="Luo M.C."/>
            <person name="Dvorak J."/>
        </authorList>
    </citation>
    <scope>NUCLEOTIDE SEQUENCE [LARGE SCALE GENOMIC DNA]</scope>
    <source>
        <strain evidence="10">cv. AL8/78</strain>
    </source>
</reference>
<keyword evidence="6" id="KW-0067">ATP-binding</keyword>
<feature type="compositionally biased region" description="Basic and acidic residues" evidence="9">
    <location>
        <begin position="118"/>
        <end position="146"/>
    </location>
</feature>
<dbReference type="PANTHER" id="PTHR43671">
    <property type="entry name" value="SERINE/THREONINE-PROTEIN KINASE NEK"/>
    <property type="match status" value="1"/>
</dbReference>
<keyword evidence="11" id="KW-1185">Reference proteome</keyword>
<dbReference type="Proteomes" id="UP000015105">
    <property type="component" value="Chromosome 3D"/>
</dbReference>
<evidence type="ECO:0000256" key="3">
    <source>
        <dbReference type="ARBA" id="ARBA00022679"/>
    </source>
</evidence>
<keyword evidence="3" id="KW-0808">Transferase</keyword>
<sequence>KMLIKSMLRKNPEHRPTASDILKNPYLQPYVDQHRAFTAVPHPMRSPGKSITSSRSSRRSMSGSQCSSISGTGSDLDSIQSSERNTSGLATSSNNTAIGTEGAEATDDASVKTCSTPRDLKSHKDIDSPELERQDSPKSIHVDQRPKYGSKQPKIIKKILTTLREETSKLRVNNSPLRASRVKLHSPSHRELLSDDSEHNSVSSSVKSSEVTPHAPAKVNRDTVKHIQASPPLKYLVRNED</sequence>
<feature type="compositionally biased region" description="Basic and acidic residues" evidence="9">
    <location>
        <begin position="188"/>
        <end position="199"/>
    </location>
</feature>
<protein>
    <recommendedName>
        <fullName evidence="1">non-specific serine/threonine protein kinase</fullName>
        <ecNumber evidence="1">2.7.11.1</ecNumber>
    </recommendedName>
</protein>
<evidence type="ECO:0000256" key="1">
    <source>
        <dbReference type="ARBA" id="ARBA00012513"/>
    </source>
</evidence>
<dbReference type="AlphaFoldDB" id="A0A453FZS0"/>
<evidence type="ECO:0000256" key="4">
    <source>
        <dbReference type="ARBA" id="ARBA00022741"/>
    </source>
</evidence>
<dbReference type="GO" id="GO:0004674">
    <property type="term" value="F:protein serine/threonine kinase activity"/>
    <property type="evidence" value="ECO:0007669"/>
    <property type="project" value="UniProtKB-KW"/>
</dbReference>
<dbReference type="EC" id="2.7.11.1" evidence="1"/>
<name>A0A453FZS0_AEGTS</name>
<dbReference type="InterPro" id="IPR050660">
    <property type="entry name" value="NEK_Ser/Thr_kinase"/>
</dbReference>
<accession>A0A453FZS0</accession>
<reference evidence="11" key="1">
    <citation type="journal article" date="2014" name="Science">
        <title>Ancient hybridizations among the ancestral genomes of bread wheat.</title>
        <authorList>
            <consortium name="International Wheat Genome Sequencing Consortium,"/>
            <person name="Marcussen T."/>
            <person name="Sandve S.R."/>
            <person name="Heier L."/>
            <person name="Spannagl M."/>
            <person name="Pfeifer M."/>
            <person name="Jakobsen K.S."/>
            <person name="Wulff B.B."/>
            <person name="Steuernagel B."/>
            <person name="Mayer K.F."/>
            <person name="Olsen O.A."/>
        </authorList>
    </citation>
    <scope>NUCLEOTIDE SEQUENCE [LARGE SCALE GENOMIC DNA]</scope>
    <source>
        <strain evidence="11">cv. AL8/78</strain>
    </source>
</reference>
<evidence type="ECO:0000256" key="9">
    <source>
        <dbReference type="SAM" id="MobiDB-lite"/>
    </source>
</evidence>
<evidence type="ECO:0000313" key="11">
    <source>
        <dbReference type="Proteomes" id="UP000015105"/>
    </source>
</evidence>
<proteinExistence type="predicted"/>
<comment type="catalytic activity">
    <reaction evidence="7">
        <text>L-threonyl-[protein] + ATP = O-phospho-L-threonyl-[protein] + ADP + H(+)</text>
        <dbReference type="Rhea" id="RHEA:46608"/>
        <dbReference type="Rhea" id="RHEA-COMP:11060"/>
        <dbReference type="Rhea" id="RHEA-COMP:11605"/>
        <dbReference type="ChEBI" id="CHEBI:15378"/>
        <dbReference type="ChEBI" id="CHEBI:30013"/>
        <dbReference type="ChEBI" id="CHEBI:30616"/>
        <dbReference type="ChEBI" id="CHEBI:61977"/>
        <dbReference type="ChEBI" id="CHEBI:456216"/>
        <dbReference type="EC" id="2.7.11.1"/>
    </reaction>
</comment>
<dbReference type="Gene3D" id="1.10.510.10">
    <property type="entry name" value="Transferase(Phosphotransferase) domain 1"/>
    <property type="match status" value="1"/>
</dbReference>
<dbReference type="PANTHER" id="PTHR43671:SF98">
    <property type="entry name" value="SERINE_THREONINE-PROTEIN KINASE NEK11"/>
    <property type="match status" value="1"/>
</dbReference>